<dbReference type="PANTHER" id="PTHR46033:SF67">
    <property type="entry name" value="AMINOTRANSFERASE-LIKE, PLANT MOBILE DOMAIN FAMILY PROTEIN"/>
    <property type="match status" value="1"/>
</dbReference>
<dbReference type="OrthoDB" id="1166685at2759"/>
<accession>A0A314Z9U6</accession>
<protein>
    <recommendedName>
        <fullName evidence="2">Aminotransferase-like plant mobile domain-containing protein</fullName>
    </recommendedName>
</protein>
<dbReference type="PANTHER" id="PTHR46033">
    <property type="entry name" value="PROTEIN MAIN-LIKE 2"/>
    <property type="match status" value="1"/>
</dbReference>
<evidence type="ECO:0000313" key="4">
    <source>
        <dbReference type="Proteomes" id="UP000250321"/>
    </source>
</evidence>
<dbReference type="EMBL" id="PJQY01000203">
    <property type="protein sequence ID" value="PQQ16119.1"/>
    <property type="molecule type" value="Genomic_DNA"/>
</dbReference>
<dbReference type="Pfam" id="PF10536">
    <property type="entry name" value="PMD"/>
    <property type="match status" value="1"/>
</dbReference>
<reference evidence="3 4" key="1">
    <citation type="submission" date="2018-02" db="EMBL/GenBank/DDBJ databases">
        <title>Draft genome of wild Prunus yedoensis var. nudiflora.</title>
        <authorList>
            <person name="Baek S."/>
            <person name="Kim J.-H."/>
            <person name="Choi K."/>
            <person name="Kim G.-B."/>
            <person name="Cho A."/>
            <person name="Jang H."/>
            <person name="Shin C.-H."/>
            <person name="Yu H.-J."/>
            <person name="Mun J.-H."/>
        </authorList>
    </citation>
    <scope>NUCLEOTIDE SEQUENCE [LARGE SCALE GENOMIC DNA]</scope>
    <source>
        <strain evidence="4">cv. Jeju island</strain>
        <tissue evidence="3">Leaf</tissue>
    </source>
</reference>
<evidence type="ECO:0000259" key="2">
    <source>
        <dbReference type="Pfam" id="PF10536"/>
    </source>
</evidence>
<evidence type="ECO:0000313" key="3">
    <source>
        <dbReference type="EMBL" id="PQQ16119.1"/>
    </source>
</evidence>
<dbReference type="AlphaFoldDB" id="A0A314Z9U6"/>
<evidence type="ECO:0000256" key="1">
    <source>
        <dbReference type="SAM" id="MobiDB-lite"/>
    </source>
</evidence>
<dbReference type="InterPro" id="IPR044824">
    <property type="entry name" value="MAIN-like"/>
</dbReference>
<organism evidence="3 4">
    <name type="scientific">Prunus yedoensis var. nudiflora</name>
    <dbReference type="NCBI Taxonomy" id="2094558"/>
    <lineage>
        <taxon>Eukaryota</taxon>
        <taxon>Viridiplantae</taxon>
        <taxon>Streptophyta</taxon>
        <taxon>Embryophyta</taxon>
        <taxon>Tracheophyta</taxon>
        <taxon>Spermatophyta</taxon>
        <taxon>Magnoliopsida</taxon>
        <taxon>eudicotyledons</taxon>
        <taxon>Gunneridae</taxon>
        <taxon>Pentapetalae</taxon>
        <taxon>rosids</taxon>
        <taxon>fabids</taxon>
        <taxon>Rosales</taxon>
        <taxon>Rosaceae</taxon>
        <taxon>Amygdaloideae</taxon>
        <taxon>Amygdaleae</taxon>
        <taxon>Prunus</taxon>
    </lineage>
</organism>
<feature type="domain" description="Aminotransferase-like plant mobile" evidence="2">
    <location>
        <begin position="122"/>
        <end position="217"/>
    </location>
</feature>
<feature type="compositionally biased region" description="Basic and acidic residues" evidence="1">
    <location>
        <begin position="529"/>
        <end position="544"/>
    </location>
</feature>
<keyword evidence="4" id="KW-1185">Reference proteome</keyword>
<feature type="region of interest" description="Disordered" evidence="1">
    <location>
        <begin position="465"/>
        <end position="546"/>
    </location>
</feature>
<proteinExistence type="predicted"/>
<sequence>MAPKKSKAAKVSTGIPEWISEQAAAEHADEFLSTLAQEQIDILSPVYSPFPITLRGPFQTPLLGPYYPQAKPEDLLSLDTQLVRAPFSYGLEDVDWSSWEANLGRLGEQSRDPSSEDYSGFMMTFQGMSDREQEHMMFLLFWLNRFVFPNVDGSVSPEYMHLAEALHNESGLATGPFMLASLYRCLYQITVNPLDLAVCGPLWMVQLWLEWYFPELGTEDLVYLEDDVPAVALALAPKRLVSTEECFIFFRECRKRPSEIWFRSLGCDLPWFTDGGLHQAPSQWRELTNFRSQLHADMSLSCLVSRDLSFGGVMNDKQYSYGVEAYNPQFVSRQFGLVQPIPELRYSSANKSSSWRPGETESLGPECLLLPLVPLHLDFHEFWEGRLFSWLLNLLSFSYLRLPRLPFCPRDDGRGRKVYAEAAVAPPGHSSNRNGPGRIFRAREYCSGRRQLLWRCGMAEGLEEPPAPFSSSHPSAPGPSSRKRRAPSSPGFEDANPEGGVSEKRARMDSSSSEEDEPELDPLPAFQRPGKEKVSGSVPDDGRPQRICLKVRTIKLEEGVDLPPYEPLPAPSSAMARMNPPFSRIWEHLGPSGPNPVALPVLQA</sequence>
<dbReference type="GO" id="GO:0010073">
    <property type="term" value="P:meristem maintenance"/>
    <property type="evidence" value="ECO:0007669"/>
    <property type="project" value="InterPro"/>
</dbReference>
<dbReference type="Proteomes" id="UP000250321">
    <property type="component" value="Unassembled WGS sequence"/>
</dbReference>
<comment type="caution">
    <text evidence="3">The sequence shown here is derived from an EMBL/GenBank/DDBJ whole genome shotgun (WGS) entry which is preliminary data.</text>
</comment>
<dbReference type="InterPro" id="IPR019557">
    <property type="entry name" value="AminoTfrase-like_pln_mobile"/>
</dbReference>
<feature type="compositionally biased region" description="Low complexity" evidence="1">
    <location>
        <begin position="469"/>
        <end position="480"/>
    </location>
</feature>
<name>A0A314Z9U6_PRUYE</name>
<gene>
    <name evidence="3" type="ORF">Pyn_35635</name>
</gene>